<reference evidence="1" key="1">
    <citation type="submission" date="2014-09" db="EMBL/GenBank/DDBJ databases">
        <authorList>
            <person name="Magalhaes I.L.F."/>
            <person name="Oliveira U."/>
            <person name="Santos F.R."/>
            <person name="Vidigal T.H.D.A."/>
            <person name="Brescovit A.D."/>
            <person name="Santos A.J."/>
        </authorList>
    </citation>
    <scope>NUCLEOTIDE SEQUENCE</scope>
    <source>
        <tissue evidence="1">Shoot tissue taken approximately 20 cm above the soil surface</tissue>
    </source>
</reference>
<dbReference type="AlphaFoldDB" id="A0A0A9EWL1"/>
<organism evidence="1">
    <name type="scientific">Arundo donax</name>
    <name type="common">Giant reed</name>
    <name type="synonym">Donax arundinaceus</name>
    <dbReference type="NCBI Taxonomy" id="35708"/>
    <lineage>
        <taxon>Eukaryota</taxon>
        <taxon>Viridiplantae</taxon>
        <taxon>Streptophyta</taxon>
        <taxon>Embryophyta</taxon>
        <taxon>Tracheophyta</taxon>
        <taxon>Spermatophyta</taxon>
        <taxon>Magnoliopsida</taxon>
        <taxon>Liliopsida</taxon>
        <taxon>Poales</taxon>
        <taxon>Poaceae</taxon>
        <taxon>PACMAD clade</taxon>
        <taxon>Arundinoideae</taxon>
        <taxon>Arundineae</taxon>
        <taxon>Arundo</taxon>
    </lineage>
</organism>
<name>A0A0A9EWL1_ARUDO</name>
<protein>
    <submittedName>
        <fullName evidence="1">RHD3</fullName>
    </submittedName>
</protein>
<dbReference type="EMBL" id="GBRH01193414">
    <property type="protein sequence ID" value="JAE04482.1"/>
    <property type="molecule type" value="Transcribed_RNA"/>
</dbReference>
<proteinExistence type="predicted"/>
<reference evidence="1" key="2">
    <citation type="journal article" date="2015" name="Data Brief">
        <title>Shoot transcriptome of the giant reed, Arundo donax.</title>
        <authorList>
            <person name="Barrero R.A."/>
            <person name="Guerrero F.D."/>
            <person name="Moolhuijzen P."/>
            <person name="Goolsby J.A."/>
            <person name="Tidwell J."/>
            <person name="Bellgard S.E."/>
            <person name="Bellgard M.I."/>
        </authorList>
    </citation>
    <scope>NUCLEOTIDE SEQUENCE</scope>
    <source>
        <tissue evidence="1">Shoot tissue taken approximately 20 cm above the soil surface</tissue>
    </source>
</reference>
<accession>A0A0A9EWL1</accession>
<evidence type="ECO:0000313" key="1">
    <source>
        <dbReference type="EMBL" id="JAE04482.1"/>
    </source>
</evidence>
<sequence length="97" mass="10830">MSWHHKFIITISETARAKRALCFSKVVSSCPLSLPSVPSRSSTTVNGSMPTALAIQMPLVVWFLPFKASISLKFVPKRWLSKVLFPLPWGPRMETTA</sequence>